<name>A0A975JZQ8_9MYCO</name>
<evidence type="ECO:0000313" key="1">
    <source>
        <dbReference type="EMBL" id="QUR68709.1"/>
    </source>
</evidence>
<accession>A0A975JZQ8</accession>
<dbReference type="AlphaFoldDB" id="A0A975JZQ8"/>
<keyword evidence="2" id="KW-1185">Reference proteome</keyword>
<dbReference type="EMBL" id="CP046600">
    <property type="protein sequence ID" value="QUR68709.1"/>
    <property type="molecule type" value="Genomic_DNA"/>
</dbReference>
<protein>
    <submittedName>
        <fullName evidence="1">Uncharacterized protein</fullName>
    </submittedName>
</protein>
<dbReference type="KEGG" id="mspg:F6B93_17955"/>
<evidence type="ECO:0000313" key="2">
    <source>
        <dbReference type="Proteomes" id="UP000682202"/>
    </source>
</evidence>
<dbReference type="Proteomes" id="UP000682202">
    <property type="component" value="Chromosome"/>
</dbReference>
<sequence length="185" mass="19284">MTIAAFVLGVVATVLAAASLAWQVVRLLRRRARPRLTPIVGLLTSDGLVTNEAGTDVRSALADAAAKLSSDRFVVGVEVANAGTAPFHVTGWAIRADPGGTSLLPIDPPIGGSEVPHEVAPGSSAKFMTELQRAQRFAEAAQGHEGRPPRFVLTVSSAARTYATKPVVPAVFSLGSPQRSGEQPR</sequence>
<reference evidence="1" key="1">
    <citation type="submission" date="2019-12" db="EMBL/GenBank/DDBJ databases">
        <title>Mycobacterium spongiae sp. nov.</title>
        <authorList>
            <person name="Stinear T."/>
        </authorList>
    </citation>
    <scope>NUCLEOTIDE SEQUENCE</scope>
    <source>
        <strain evidence="1">FSD4b-SM</strain>
    </source>
</reference>
<gene>
    <name evidence="1" type="ORF">F6B93_17955</name>
</gene>
<dbReference type="RefSeq" id="WP_211696281.1">
    <property type="nucleotide sequence ID" value="NZ_CP046600.1"/>
</dbReference>
<proteinExistence type="predicted"/>
<organism evidence="1 2">
    <name type="scientific">Mycobacterium spongiae</name>
    <dbReference type="NCBI Taxonomy" id="886343"/>
    <lineage>
        <taxon>Bacteria</taxon>
        <taxon>Bacillati</taxon>
        <taxon>Actinomycetota</taxon>
        <taxon>Actinomycetes</taxon>
        <taxon>Mycobacteriales</taxon>
        <taxon>Mycobacteriaceae</taxon>
        <taxon>Mycobacterium</taxon>
    </lineage>
</organism>